<name>A0AA38GQ38_TAXCH</name>
<feature type="non-terminal residue" evidence="1">
    <location>
        <position position="84"/>
    </location>
</feature>
<organism evidence="1 2">
    <name type="scientific">Taxus chinensis</name>
    <name type="common">Chinese yew</name>
    <name type="synonym">Taxus wallichiana var. chinensis</name>
    <dbReference type="NCBI Taxonomy" id="29808"/>
    <lineage>
        <taxon>Eukaryota</taxon>
        <taxon>Viridiplantae</taxon>
        <taxon>Streptophyta</taxon>
        <taxon>Embryophyta</taxon>
        <taxon>Tracheophyta</taxon>
        <taxon>Spermatophyta</taxon>
        <taxon>Pinopsida</taxon>
        <taxon>Pinidae</taxon>
        <taxon>Conifers II</taxon>
        <taxon>Cupressales</taxon>
        <taxon>Taxaceae</taxon>
        <taxon>Taxus</taxon>
    </lineage>
</organism>
<gene>
    <name evidence="1" type="ORF">KI387_006697</name>
</gene>
<keyword evidence="2" id="KW-1185">Reference proteome</keyword>
<feature type="non-terminal residue" evidence="1">
    <location>
        <position position="1"/>
    </location>
</feature>
<accession>A0AA38GQ38</accession>
<dbReference type="EMBL" id="JAHRHJ020000002">
    <property type="protein sequence ID" value="KAH9326519.1"/>
    <property type="molecule type" value="Genomic_DNA"/>
</dbReference>
<sequence length="84" mass="9078">SELADTFVASLTLVAHLSSILLHRFSYIVDISSGLKGHFPGGSSRLCDREKCPLSQSDTCEVARGFAEPRRLVKLSGASQKLSE</sequence>
<dbReference type="Proteomes" id="UP000824469">
    <property type="component" value="Unassembled WGS sequence"/>
</dbReference>
<proteinExistence type="predicted"/>
<reference evidence="1 2" key="1">
    <citation type="journal article" date="2021" name="Nat. Plants">
        <title>The Taxus genome provides insights into paclitaxel biosynthesis.</title>
        <authorList>
            <person name="Xiong X."/>
            <person name="Gou J."/>
            <person name="Liao Q."/>
            <person name="Li Y."/>
            <person name="Zhou Q."/>
            <person name="Bi G."/>
            <person name="Li C."/>
            <person name="Du R."/>
            <person name="Wang X."/>
            <person name="Sun T."/>
            <person name="Guo L."/>
            <person name="Liang H."/>
            <person name="Lu P."/>
            <person name="Wu Y."/>
            <person name="Zhang Z."/>
            <person name="Ro D.K."/>
            <person name="Shang Y."/>
            <person name="Huang S."/>
            <person name="Yan J."/>
        </authorList>
    </citation>
    <scope>NUCLEOTIDE SEQUENCE [LARGE SCALE GENOMIC DNA]</scope>
    <source>
        <strain evidence="1">Ta-2019</strain>
    </source>
</reference>
<comment type="caution">
    <text evidence="1">The sequence shown here is derived from an EMBL/GenBank/DDBJ whole genome shotgun (WGS) entry which is preliminary data.</text>
</comment>
<evidence type="ECO:0000313" key="2">
    <source>
        <dbReference type="Proteomes" id="UP000824469"/>
    </source>
</evidence>
<protein>
    <submittedName>
        <fullName evidence="1">Uncharacterized protein</fullName>
    </submittedName>
</protein>
<dbReference type="AlphaFoldDB" id="A0AA38GQ38"/>
<evidence type="ECO:0000313" key="1">
    <source>
        <dbReference type="EMBL" id="KAH9326519.1"/>
    </source>
</evidence>